<dbReference type="AlphaFoldDB" id="A0AAJ2BTR3"/>
<evidence type="ECO:0000313" key="4">
    <source>
        <dbReference type="Proteomes" id="UP001249076"/>
    </source>
</evidence>
<dbReference type="Proteomes" id="UP001253458">
    <property type="component" value="Unassembled WGS sequence"/>
</dbReference>
<evidence type="ECO:0000313" key="5">
    <source>
        <dbReference type="Proteomes" id="UP001253458"/>
    </source>
</evidence>
<dbReference type="EMBL" id="JAVDTS010000006">
    <property type="protein sequence ID" value="MDR6839131.1"/>
    <property type="molecule type" value="Genomic_DNA"/>
</dbReference>
<keyword evidence="4" id="KW-1185">Reference proteome</keyword>
<organism evidence="2 5">
    <name type="scientific">Acidovorax delafieldii</name>
    <name type="common">Pseudomonas delafieldii</name>
    <dbReference type="NCBI Taxonomy" id="47920"/>
    <lineage>
        <taxon>Bacteria</taxon>
        <taxon>Pseudomonadati</taxon>
        <taxon>Pseudomonadota</taxon>
        <taxon>Betaproteobacteria</taxon>
        <taxon>Burkholderiales</taxon>
        <taxon>Comamonadaceae</taxon>
        <taxon>Acidovorax</taxon>
    </lineage>
</organism>
<dbReference type="RefSeq" id="WP_310047597.1">
    <property type="nucleotide sequence ID" value="NZ_JAVDTL010000004.1"/>
</dbReference>
<accession>A0AAJ2BTR3</accession>
<evidence type="ECO:0000313" key="2">
    <source>
        <dbReference type="EMBL" id="MDR6767826.1"/>
    </source>
</evidence>
<reference evidence="2 4" key="1">
    <citation type="submission" date="2023-07" db="EMBL/GenBank/DDBJ databases">
        <title>Sorghum-associated microbial communities from plants grown in Nebraska, USA.</title>
        <authorList>
            <person name="Schachtman D."/>
        </authorList>
    </citation>
    <scope>NUCLEOTIDE SEQUENCE</scope>
    <source>
        <strain evidence="3 4">BE105</strain>
        <strain evidence="2">BE69</strain>
    </source>
</reference>
<dbReference type="Proteomes" id="UP001249076">
    <property type="component" value="Unassembled WGS sequence"/>
</dbReference>
<feature type="compositionally biased region" description="Low complexity" evidence="1">
    <location>
        <begin position="87"/>
        <end position="98"/>
    </location>
</feature>
<gene>
    <name evidence="2" type="ORF">J2W88_003107</name>
    <name evidence="3" type="ORF">J2W93_003985</name>
</gene>
<proteinExistence type="predicted"/>
<dbReference type="SUPFAM" id="SSF140663">
    <property type="entry name" value="TTHA0068-like"/>
    <property type="match status" value="1"/>
</dbReference>
<comment type="caution">
    <text evidence="2">The sequence shown here is derived from an EMBL/GenBank/DDBJ whole genome shotgun (WGS) entry which is preliminary data.</text>
</comment>
<protein>
    <recommendedName>
        <fullName evidence="6">Tetratricopeptide repeat protein</fullName>
    </recommendedName>
</protein>
<name>A0AAJ2BTR3_ACIDE</name>
<sequence length="109" mass="11922">MTTHPLQRVLQHLHAGRWNAAHDLVQHDGTMLGAWLHGILHLQEGDLEDAENWYDRAARHFRSRGTLAEEIAAFEAALAAHLTQLAQAAPAAAPAAATPPDPEDSEERP</sequence>
<evidence type="ECO:0008006" key="6">
    <source>
        <dbReference type="Google" id="ProtNLM"/>
    </source>
</evidence>
<evidence type="ECO:0000256" key="1">
    <source>
        <dbReference type="SAM" id="MobiDB-lite"/>
    </source>
</evidence>
<dbReference type="EMBL" id="JAVDTL010000004">
    <property type="protein sequence ID" value="MDR6767826.1"/>
    <property type="molecule type" value="Genomic_DNA"/>
</dbReference>
<feature type="region of interest" description="Disordered" evidence="1">
    <location>
        <begin position="87"/>
        <end position="109"/>
    </location>
</feature>
<dbReference type="InterPro" id="IPR023203">
    <property type="entry name" value="TTHA0068_sf"/>
</dbReference>
<evidence type="ECO:0000313" key="3">
    <source>
        <dbReference type="EMBL" id="MDR6839131.1"/>
    </source>
</evidence>